<evidence type="ECO:0000313" key="3">
    <source>
        <dbReference type="EMBL" id="GGX19692.1"/>
    </source>
</evidence>
<dbReference type="NCBIfam" id="TIGR04183">
    <property type="entry name" value="Por_Secre_tail"/>
    <property type="match status" value="1"/>
</dbReference>
<dbReference type="InterPro" id="IPR026444">
    <property type="entry name" value="Secre_tail"/>
</dbReference>
<dbReference type="Gene3D" id="3.80.10.10">
    <property type="entry name" value="Ribonuclease Inhibitor"/>
    <property type="match status" value="1"/>
</dbReference>
<evidence type="ECO:0000259" key="2">
    <source>
        <dbReference type="Pfam" id="PF18962"/>
    </source>
</evidence>
<accession>A0A918N447</accession>
<organism evidence="3 4">
    <name type="scientific">Aquimarina muelleri</name>
    <dbReference type="NCBI Taxonomy" id="279356"/>
    <lineage>
        <taxon>Bacteria</taxon>
        <taxon>Pseudomonadati</taxon>
        <taxon>Bacteroidota</taxon>
        <taxon>Flavobacteriia</taxon>
        <taxon>Flavobacteriales</taxon>
        <taxon>Flavobacteriaceae</taxon>
        <taxon>Aquimarina</taxon>
    </lineage>
</organism>
<dbReference type="Pfam" id="PF18962">
    <property type="entry name" value="Por_Secre_tail"/>
    <property type="match status" value="1"/>
</dbReference>
<evidence type="ECO:0000313" key="4">
    <source>
        <dbReference type="Proteomes" id="UP000601108"/>
    </source>
</evidence>
<proteinExistence type="predicted"/>
<gene>
    <name evidence="3" type="ORF">GCM10007384_21270</name>
</gene>
<dbReference type="EMBL" id="BMWS01000013">
    <property type="protein sequence ID" value="GGX19692.1"/>
    <property type="molecule type" value="Genomic_DNA"/>
</dbReference>
<reference evidence="3 4" key="1">
    <citation type="journal article" date="2014" name="Int. J. Syst. Evol. Microbiol.">
        <title>Complete genome sequence of Corynebacterium casei LMG S-19264T (=DSM 44701T), isolated from a smear-ripened cheese.</title>
        <authorList>
            <consortium name="US DOE Joint Genome Institute (JGI-PGF)"/>
            <person name="Walter F."/>
            <person name="Albersmeier A."/>
            <person name="Kalinowski J."/>
            <person name="Ruckert C."/>
        </authorList>
    </citation>
    <scope>NUCLEOTIDE SEQUENCE [LARGE SCALE GENOMIC DNA]</scope>
    <source>
        <strain evidence="3 4">KCTC 12285</strain>
    </source>
</reference>
<dbReference type="Proteomes" id="UP000601108">
    <property type="component" value="Unassembled WGS sequence"/>
</dbReference>
<name>A0A918N447_9FLAO</name>
<feature type="domain" description="Secretion system C-terminal sorting" evidence="2">
    <location>
        <begin position="234"/>
        <end position="296"/>
    </location>
</feature>
<sequence>MKNFILFFMVSFSVNSFTLDNTDLVPICDPVSIPDPKFEEFLVFEGIDSDGLVNGNISSCDAEKVTEIFITALQGVTNLTGIEAFTNLEILSIPENDLVTLDLSSNTKLISLNCYYNLLEQINITNCNQLLSLNLSDNFLTGLDISGINDLQSLDTRQISTLNCIKVKDLTEAAAKSSGRRPKWRVDNRSTIFNLNCPASKTSIINSSKKGLRNSKNRSEDIIVFPTHIANREKLTVLTEGDQYFDVSIYDLQGNLLKKSKKISTKVDLDISKFSPGMYIVKVNRGRNEFSKKIIVTK</sequence>
<dbReference type="InterPro" id="IPR032675">
    <property type="entry name" value="LRR_dom_sf"/>
</dbReference>
<evidence type="ECO:0000256" key="1">
    <source>
        <dbReference type="ARBA" id="ARBA00022729"/>
    </source>
</evidence>
<dbReference type="SUPFAM" id="SSF52058">
    <property type="entry name" value="L domain-like"/>
    <property type="match status" value="1"/>
</dbReference>
<comment type="caution">
    <text evidence="3">The sequence shown here is derived from an EMBL/GenBank/DDBJ whole genome shotgun (WGS) entry which is preliminary data.</text>
</comment>
<dbReference type="AlphaFoldDB" id="A0A918N447"/>
<keyword evidence="1" id="KW-0732">Signal</keyword>
<dbReference type="RefSeq" id="WP_027414260.1">
    <property type="nucleotide sequence ID" value="NZ_BMWS01000013.1"/>
</dbReference>
<protein>
    <recommendedName>
        <fullName evidence="2">Secretion system C-terminal sorting domain-containing protein</fullName>
    </recommendedName>
</protein>
<keyword evidence="4" id="KW-1185">Reference proteome</keyword>